<keyword evidence="12" id="KW-1185">Reference proteome</keyword>
<evidence type="ECO:0000313" key="12">
    <source>
        <dbReference type="Proteomes" id="UP000433104"/>
    </source>
</evidence>
<feature type="domain" description="OmpA-like" evidence="10">
    <location>
        <begin position="56"/>
        <end position="170"/>
    </location>
</feature>
<dbReference type="GO" id="GO:0051301">
    <property type="term" value="P:cell division"/>
    <property type="evidence" value="ECO:0007669"/>
    <property type="project" value="UniProtKB-UniRule"/>
</dbReference>
<dbReference type="Pfam" id="PF00691">
    <property type="entry name" value="OmpA"/>
    <property type="match status" value="1"/>
</dbReference>
<dbReference type="InterPro" id="IPR006664">
    <property type="entry name" value="OMP_bac"/>
</dbReference>
<comment type="subunit">
    <text evidence="8">The Tol-Pal system is composed of five core proteins: the inner membrane proteins TolA, TolQ and TolR, the periplasmic protein TolB and the outer membrane protein Pal. They form a network linking the inner and outer membranes and the peptidoglycan layer.</text>
</comment>
<dbReference type="Proteomes" id="UP000433104">
    <property type="component" value="Unassembled WGS sequence"/>
</dbReference>
<keyword evidence="4 8" id="KW-0564">Palmitate</keyword>
<dbReference type="Gene3D" id="3.30.1330.60">
    <property type="entry name" value="OmpA-like domain"/>
    <property type="match status" value="1"/>
</dbReference>
<dbReference type="InterPro" id="IPR006665">
    <property type="entry name" value="OmpA-like"/>
</dbReference>
<keyword evidence="3 8" id="KW-0472">Membrane</keyword>
<dbReference type="PROSITE" id="PS51123">
    <property type="entry name" value="OMPA_2"/>
    <property type="match status" value="1"/>
</dbReference>
<keyword evidence="5 8" id="KW-0998">Cell outer membrane</keyword>
<dbReference type="InterPro" id="IPR036737">
    <property type="entry name" value="OmpA-like_sf"/>
</dbReference>
<dbReference type="RefSeq" id="WP_160683430.1">
    <property type="nucleotide sequence ID" value="NZ_WTYW01000003.1"/>
</dbReference>
<dbReference type="EMBL" id="WTYW01000003">
    <property type="protein sequence ID" value="MXO86453.1"/>
    <property type="molecule type" value="Genomic_DNA"/>
</dbReference>
<keyword evidence="7 8" id="KW-0131">Cell cycle</keyword>
<gene>
    <name evidence="8 11" type="primary">pal</name>
    <name evidence="11" type="ORF">GRI38_10495</name>
</gene>
<evidence type="ECO:0000313" key="11">
    <source>
        <dbReference type="EMBL" id="MXO86453.1"/>
    </source>
</evidence>
<proteinExistence type="inferred from homology"/>
<evidence type="ECO:0000256" key="8">
    <source>
        <dbReference type="HAMAP-Rule" id="MF_02204"/>
    </source>
</evidence>
<evidence type="ECO:0000256" key="2">
    <source>
        <dbReference type="ARBA" id="ARBA00022729"/>
    </source>
</evidence>
<keyword evidence="6 8" id="KW-0449">Lipoprotein</keyword>
<comment type="subcellular location">
    <subcellularLocation>
        <location evidence="8">Cell outer membrane</location>
        <topology evidence="8">Lipid-anchor</topology>
    </subcellularLocation>
</comment>
<accession>A0A844ZGF7</accession>
<evidence type="ECO:0000256" key="5">
    <source>
        <dbReference type="ARBA" id="ARBA00023237"/>
    </source>
</evidence>
<comment type="function">
    <text evidence="8">Part of the Tol-Pal system, which plays a role in outer membrane invagination during cell division and is important for maintaining outer membrane integrity.</text>
</comment>
<comment type="caution">
    <text evidence="11">The sequence shown here is derived from an EMBL/GenBank/DDBJ whole genome shotgun (WGS) entry which is preliminary data.</text>
</comment>
<sequence>MSLKPNIVLVAALALSVAGCGKKEVDTLPPAPGPAPIQSQNQGSQTRIVPGSQADFSNRMAGLDTIYFDTDQFDIDDEDAVALRRQAEWLRQYPAKRARIEGYTDERGTREYNLALGERRATAARNYLVSLGIAENRLTVISYGKERPAVLDSTEAAWARNRRAVTLTID</sequence>
<dbReference type="PANTHER" id="PTHR30329">
    <property type="entry name" value="STATOR ELEMENT OF FLAGELLAR MOTOR COMPLEX"/>
    <property type="match status" value="1"/>
</dbReference>
<reference evidence="11 12" key="1">
    <citation type="submission" date="2019-12" db="EMBL/GenBank/DDBJ databases">
        <title>Genomic-based taxomic classification of the family Erythrobacteraceae.</title>
        <authorList>
            <person name="Xu L."/>
        </authorList>
    </citation>
    <scope>NUCLEOTIDE SEQUENCE [LARGE SCALE GENOMIC DNA]</scope>
    <source>
        <strain evidence="11 12">MCCC 1A09962</strain>
    </source>
</reference>
<dbReference type="CDD" id="cd07185">
    <property type="entry name" value="OmpA_C-like"/>
    <property type="match status" value="1"/>
</dbReference>
<dbReference type="AlphaFoldDB" id="A0A844ZGF7"/>
<evidence type="ECO:0000256" key="9">
    <source>
        <dbReference type="SAM" id="MobiDB-lite"/>
    </source>
</evidence>
<dbReference type="InterPro" id="IPR050330">
    <property type="entry name" value="Bact_OuterMem_StrucFunc"/>
</dbReference>
<dbReference type="PROSITE" id="PS01068">
    <property type="entry name" value="OMPA_1"/>
    <property type="match status" value="1"/>
</dbReference>
<keyword evidence="1 8" id="KW-0132">Cell division</keyword>
<evidence type="ECO:0000256" key="7">
    <source>
        <dbReference type="ARBA" id="ARBA00023306"/>
    </source>
</evidence>
<organism evidence="11 12">
    <name type="scientific">Parapontixanthobacter aurantiacus</name>
    <dbReference type="NCBI Taxonomy" id="1463599"/>
    <lineage>
        <taxon>Bacteria</taxon>
        <taxon>Pseudomonadati</taxon>
        <taxon>Pseudomonadota</taxon>
        <taxon>Alphaproteobacteria</taxon>
        <taxon>Sphingomonadales</taxon>
        <taxon>Erythrobacteraceae</taxon>
        <taxon>Parapontixanthobacter</taxon>
    </lineage>
</organism>
<evidence type="ECO:0000256" key="1">
    <source>
        <dbReference type="ARBA" id="ARBA00022618"/>
    </source>
</evidence>
<dbReference type="HAMAP" id="MF_02204">
    <property type="entry name" value="Pal"/>
    <property type="match status" value="1"/>
</dbReference>
<feature type="compositionally biased region" description="Polar residues" evidence="9">
    <location>
        <begin position="37"/>
        <end position="47"/>
    </location>
</feature>
<evidence type="ECO:0000259" key="10">
    <source>
        <dbReference type="PROSITE" id="PS51123"/>
    </source>
</evidence>
<comment type="similarity">
    <text evidence="8">Belongs to the Pal lipoprotein family.</text>
</comment>
<dbReference type="GO" id="GO:0009279">
    <property type="term" value="C:cell outer membrane"/>
    <property type="evidence" value="ECO:0007669"/>
    <property type="project" value="UniProtKB-SubCell"/>
</dbReference>
<keyword evidence="2 8" id="KW-0732">Signal</keyword>
<evidence type="ECO:0000256" key="4">
    <source>
        <dbReference type="ARBA" id="ARBA00023139"/>
    </source>
</evidence>
<feature type="region of interest" description="Disordered" evidence="9">
    <location>
        <begin position="26"/>
        <end position="48"/>
    </location>
</feature>
<evidence type="ECO:0000256" key="6">
    <source>
        <dbReference type="ARBA" id="ARBA00023288"/>
    </source>
</evidence>
<dbReference type="PRINTS" id="PR01021">
    <property type="entry name" value="OMPADOMAIN"/>
</dbReference>
<dbReference type="OrthoDB" id="9809164at2"/>
<dbReference type="NCBIfam" id="TIGR02802">
    <property type="entry name" value="Pal_lipo"/>
    <property type="match status" value="1"/>
</dbReference>
<dbReference type="InterPro" id="IPR014169">
    <property type="entry name" value="Pal_lipo_C"/>
</dbReference>
<dbReference type="PRINTS" id="PR01023">
    <property type="entry name" value="NAFLGMOTY"/>
</dbReference>
<dbReference type="InterPro" id="IPR006690">
    <property type="entry name" value="OMPA-like_CS"/>
</dbReference>
<dbReference type="PANTHER" id="PTHR30329:SF21">
    <property type="entry name" value="LIPOPROTEIN YIAD-RELATED"/>
    <property type="match status" value="1"/>
</dbReference>
<dbReference type="InterPro" id="IPR039001">
    <property type="entry name" value="Pal"/>
</dbReference>
<dbReference type="PROSITE" id="PS51257">
    <property type="entry name" value="PROKAR_LIPOPROTEIN"/>
    <property type="match status" value="1"/>
</dbReference>
<dbReference type="SUPFAM" id="SSF103088">
    <property type="entry name" value="OmpA-like"/>
    <property type="match status" value="1"/>
</dbReference>
<name>A0A844ZGF7_9SPHN</name>
<protein>
    <recommendedName>
        <fullName evidence="8">Peptidoglycan-associated lipoprotein</fullName>
        <shortName evidence="8">PAL</shortName>
    </recommendedName>
</protein>
<evidence type="ECO:0000256" key="3">
    <source>
        <dbReference type="ARBA" id="ARBA00023136"/>
    </source>
</evidence>